<dbReference type="EMBL" id="SIHO01000001">
    <property type="protein sequence ID" value="TFU05631.1"/>
    <property type="molecule type" value="Genomic_DNA"/>
</dbReference>
<keyword evidence="5" id="KW-0732">Signal</keyword>
<dbReference type="GO" id="GO:0033744">
    <property type="term" value="F:L-methionine:thioredoxin-disulfide S-oxidoreductase activity"/>
    <property type="evidence" value="ECO:0007669"/>
    <property type="project" value="RHEA"/>
</dbReference>
<protein>
    <recommendedName>
        <fullName evidence="4">Peptide methionine sulfoxide reductase MsrA</fullName>
        <shortName evidence="4">Protein-methionine-S-oxide reductase</shortName>
        <ecNumber evidence="4">1.8.4.11</ecNumber>
    </recommendedName>
    <alternativeName>
        <fullName evidence="4">Peptide-methionine (S)-S-oxide reductase</fullName>
        <shortName evidence="4">Peptide Met(O) reductase</shortName>
    </alternativeName>
</protein>
<dbReference type="InterPro" id="IPR002569">
    <property type="entry name" value="Met_Sox_Rdtase_MsrA_dom"/>
</dbReference>
<comment type="catalytic activity">
    <reaction evidence="2 4">
        <text>L-methionyl-[protein] + [thioredoxin]-disulfide + H2O = L-methionyl-(S)-S-oxide-[protein] + [thioredoxin]-dithiol</text>
        <dbReference type="Rhea" id="RHEA:14217"/>
        <dbReference type="Rhea" id="RHEA-COMP:10698"/>
        <dbReference type="Rhea" id="RHEA-COMP:10700"/>
        <dbReference type="Rhea" id="RHEA-COMP:12313"/>
        <dbReference type="Rhea" id="RHEA-COMP:12315"/>
        <dbReference type="ChEBI" id="CHEBI:15377"/>
        <dbReference type="ChEBI" id="CHEBI:16044"/>
        <dbReference type="ChEBI" id="CHEBI:29950"/>
        <dbReference type="ChEBI" id="CHEBI:44120"/>
        <dbReference type="ChEBI" id="CHEBI:50058"/>
        <dbReference type="EC" id="1.8.4.11"/>
    </reaction>
</comment>
<evidence type="ECO:0000256" key="1">
    <source>
        <dbReference type="ARBA" id="ARBA00023002"/>
    </source>
</evidence>
<feature type="chain" id="PRO_5021388491" description="Peptide methionine sulfoxide reductase MsrA" evidence="5">
    <location>
        <begin position="22"/>
        <end position="219"/>
    </location>
</feature>
<evidence type="ECO:0000259" key="6">
    <source>
        <dbReference type="Pfam" id="PF01625"/>
    </source>
</evidence>
<keyword evidence="1 4" id="KW-0560">Oxidoreductase</keyword>
<dbReference type="OrthoDB" id="4174719at2"/>
<feature type="signal peptide" evidence="5">
    <location>
        <begin position="1"/>
        <end position="21"/>
    </location>
</feature>
<comment type="catalytic activity">
    <reaction evidence="3 4">
        <text>[thioredoxin]-disulfide + L-methionine + H2O = L-methionine (S)-S-oxide + [thioredoxin]-dithiol</text>
        <dbReference type="Rhea" id="RHEA:19993"/>
        <dbReference type="Rhea" id="RHEA-COMP:10698"/>
        <dbReference type="Rhea" id="RHEA-COMP:10700"/>
        <dbReference type="ChEBI" id="CHEBI:15377"/>
        <dbReference type="ChEBI" id="CHEBI:29950"/>
        <dbReference type="ChEBI" id="CHEBI:50058"/>
        <dbReference type="ChEBI" id="CHEBI:57844"/>
        <dbReference type="ChEBI" id="CHEBI:58772"/>
        <dbReference type="EC" id="1.8.4.11"/>
    </reaction>
</comment>
<dbReference type="GO" id="GO:0008113">
    <property type="term" value="F:peptide-methionine (S)-S-oxide reductase activity"/>
    <property type="evidence" value="ECO:0007669"/>
    <property type="project" value="UniProtKB-UniRule"/>
</dbReference>
<dbReference type="HAMAP" id="MF_01401">
    <property type="entry name" value="MsrA"/>
    <property type="match status" value="1"/>
</dbReference>
<comment type="function">
    <text evidence="4">Has an important function as a repair enzyme for proteins that have been inactivated by oxidation. Catalyzes the reversible oxidation-reduction of methionine sulfoxide in proteins to methionine.</text>
</comment>
<evidence type="ECO:0000256" key="3">
    <source>
        <dbReference type="ARBA" id="ARBA00048782"/>
    </source>
</evidence>
<proteinExistence type="inferred from homology"/>
<dbReference type="AlphaFoldDB" id="A0A4Y9EPU6"/>
<dbReference type="InterPro" id="IPR036509">
    <property type="entry name" value="Met_Sox_Rdtase_MsrA_sf"/>
</dbReference>
<feature type="domain" description="Peptide methionine sulphoxide reductase MsrA" evidence="6">
    <location>
        <begin position="41"/>
        <end position="193"/>
    </location>
</feature>
<comment type="caution">
    <text evidence="7">The sequence shown here is derived from an EMBL/GenBank/DDBJ whole genome shotgun (WGS) entry which is preliminary data.</text>
</comment>
<comment type="similarity">
    <text evidence="4">Belongs to the MsrA Met sulfoxide reductase family.</text>
</comment>
<accession>A0A4Y9EPU6</accession>
<dbReference type="NCBIfam" id="TIGR00401">
    <property type="entry name" value="msrA"/>
    <property type="match status" value="1"/>
</dbReference>
<dbReference type="PANTHER" id="PTHR43774:SF1">
    <property type="entry name" value="PEPTIDE METHIONINE SULFOXIDE REDUCTASE MSRA 2"/>
    <property type="match status" value="1"/>
</dbReference>
<evidence type="ECO:0000256" key="2">
    <source>
        <dbReference type="ARBA" id="ARBA00047806"/>
    </source>
</evidence>
<evidence type="ECO:0000313" key="7">
    <source>
        <dbReference type="EMBL" id="TFU05631.1"/>
    </source>
</evidence>
<reference evidence="7 8" key="1">
    <citation type="submission" date="2019-02" db="EMBL/GenBank/DDBJ databases">
        <title>Polymorphobacter sp. isolated from the lake at the Tibet of China.</title>
        <authorList>
            <person name="Li A."/>
        </authorList>
    </citation>
    <scope>NUCLEOTIDE SEQUENCE [LARGE SCALE GENOMIC DNA]</scope>
    <source>
        <strain evidence="7 8">DJ1R-1</strain>
    </source>
</reference>
<evidence type="ECO:0000256" key="4">
    <source>
        <dbReference type="HAMAP-Rule" id="MF_01401"/>
    </source>
</evidence>
<keyword evidence="8" id="KW-1185">Reference proteome</keyword>
<dbReference type="Proteomes" id="UP000297737">
    <property type="component" value="Unassembled WGS sequence"/>
</dbReference>
<gene>
    <name evidence="4 7" type="primary">msrA</name>
    <name evidence="7" type="ORF">EUV02_00930</name>
</gene>
<dbReference type="PANTHER" id="PTHR43774">
    <property type="entry name" value="PEPTIDE METHIONINE SULFOXIDE REDUCTASE"/>
    <property type="match status" value="1"/>
</dbReference>
<dbReference type="EC" id="1.8.4.11" evidence="4"/>
<evidence type="ECO:0000313" key="8">
    <source>
        <dbReference type="Proteomes" id="UP000297737"/>
    </source>
</evidence>
<organism evidence="7 8">
    <name type="scientific">Glacieibacterium arshaanense</name>
    <dbReference type="NCBI Taxonomy" id="2511025"/>
    <lineage>
        <taxon>Bacteria</taxon>
        <taxon>Pseudomonadati</taxon>
        <taxon>Pseudomonadota</taxon>
        <taxon>Alphaproteobacteria</taxon>
        <taxon>Sphingomonadales</taxon>
        <taxon>Sphingosinicellaceae</taxon>
        <taxon>Glacieibacterium</taxon>
    </lineage>
</organism>
<name>A0A4Y9EPU6_9SPHN</name>
<dbReference type="RefSeq" id="WP_135244356.1">
    <property type="nucleotide sequence ID" value="NZ_SIHO01000001.1"/>
</dbReference>
<dbReference type="Gene3D" id="3.30.1060.10">
    <property type="entry name" value="Peptide methionine sulphoxide reductase MsrA"/>
    <property type="match status" value="1"/>
</dbReference>
<dbReference type="Pfam" id="PF01625">
    <property type="entry name" value="PMSR"/>
    <property type="match status" value="1"/>
</dbReference>
<evidence type="ECO:0000256" key="5">
    <source>
        <dbReference type="SAM" id="SignalP"/>
    </source>
</evidence>
<dbReference type="SUPFAM" id="SSF55068">
    <property type="entry name" value="Peptide methionine sulfoxide reductase"/>
    <property type="match status" value="1"/>
</dbReference>
<feature type="active site" evidence="4">
    <location>
        <position position="48"/>
    </location>
</feature>
<sequence length="219" mass="23473">MNTRLIFAAALLGAMALPLDAATVPPPQFDQPRAAKPATSTAVLAGGCFWGIEGVYEHVAGVTAVRSGYAGGKSATAQYHLVGTGMTGHAEAVEIRYDPSKISYGELLRIFFTVAHDPTDLNRQGPDTGTQYRSAIFPLNGEQAKVANAYIAQLNKAKVFGAPVVTTVEPGDTFYPAESYHQNYLKLNPDQPYIVINDLPKIAALKAQMPQYYRATPVG</sequence>